<evidence type="ECO:0000313" key="2">
    <source>
        <dbReference type="Proteomes" id="UP000031532"/>
    </source>
</evidence>
<evidence type="ECO:0000313" key="1">
    <source>
        <dbReference type="EMBL" id="NHC35553.1"/>
    </source>
</evidence>
<gene>
    <name evidence="1" type="ORF">QH73_0012925</name>
</gene>
<organism evidence="1 2">
    <name type="scientific">Scytonema millei VB511283</name>
    <dbReference type="NCBI Taxonomy" id="1245923"/>
    <lineage>
        <taxon>Bacteria</taxon>
        <taxon>Bacillati</taxon>
        <taxon>Cyanobacteriota</taxon>
        <taxon>Cyanophyceae</taxon>
        <taxon>Nostocales</taxon>
        <taxon>Scytonemataceae</taxon>
        <taxon>Scytonema</taxon>
    </lineage>
</organism>
<sequence length="94" mass="10590">MDNDAIQQEIMALLNQEDILSSLNKIFQKYGVLDTKNISIEFNFFEKTPSDRDCRPNSSVLPEPSPESVFRTTAWFCPCPPNQACAPPPGKWIG</sequence>
<comment type="caution">
    <text evidence="1">The sequence shown here is derived from an EMBL/GenBank/DDBJ whole genome shotgun (WGS) entry which is preliminary data.</text>
</comment>
<keyword evidence="2" id="KW-1185">Reference proteome</keyword>
<dbReference type="EMBL" id="JTJC03000003">
    <property type="protein sequence ID" value="NHC35553.1"/>
    <property type="molecule type" value="Genomic_DNA"/>
</dbReference>
<dbReference type="AlphaFoldDB" id="A0A9X5E674"/>
<accession>A0A9X5E674</accession>
<name>A0A9X5E674_9CYAN</name>
<dbReference type="OrthoDB" id="9910513at2"/>
<dbReference type="RefSeq" id="WP_132867008.1">
    <property type="nucleotide sequence ID" value="NZ_JTJC03000003.1"/>
</dbReference>
<protein>
    <submittedName>
        <fullName evidence="1">Uncharacterized protein</fullName>
    </submittedName>
</protein>
<dbReference type="Proteomes" id="UP000031532">
    <property type="component" value="Unassembled WGS sequence"/>
</dbReference>
<reference evidence="1 2" key="1">
    <citation type="journal article" date="2015" name="Genome Announc.">
        <title>Draft Genome Sequence of the Terrestrial Cyanobacterium Scytonema millei VB511283, Isolated from Eastern India.</title>
        <authorList>
            <person name="Sen D."/>
            <person name="Chandrababunaidu M.M."/>
            <person name="Singh D."/>
            <person name="Sanghi N."/>
            <person name="Ghorai A."/>
            <person name="Mishra G.P."/>
            <person name="Madduluri M."/>
            <person name="Adhikary S.P."/>
            <person name="Tripathy S."/>
        </authorList>
    </citation>
    <scope>NUCLEOTIDE SEQUENCE [LARGE SCALE GENOMIC DNA]</scope>
    <source>
        <strain evidence="1 2">VB511283</strain>
    </source>
</reference>
<proteinExistence type="predicted"/>